<feature type="non-terminal residue" evidence="1">
    <location>
        <position position="51"/>
    </location>
</feature>
<reference evidence="1" key="1">
    <citation type="journal article" date="2019" name="Sci. Rep.">
        <title>Draft genome of Tanacetum cinerariifolium, the natural source of mosquito coil.</title>
        <authorList>
            <person name="Yamashiro T."/>
            <person name="Shiraishi A."/>
            <person name="Satake H."/>
            <person name="Nakayama K."/>
        </authorList>
    </citation>
    <scope>NUCLEOTIDE SEQUENCE</scope>
</reference>
<dbReference type="EMBL" id="BKCJ011399272">
    <property type="protein sequence ID" value="GFD29929.1"/>
    <property type="molecule type" value="Genomic_DNA"/>
</dbReference>
<dbReference type="AlphaFoldDB" id="A0A699V850"/>
<name>A0A699V850_TANCI</name>
<sequence length="51" mass="5472">MSVNMTKSEKKVQVFDSEESLSVSLAEYVNVLSDKSVKEKGSFTVVVSGGS</sequence>
<dbReference type="GO" id="GO:0006098">
    <property type="term" value="P:pentose-phosphate shunt"/>
    <property type="evidence" value="ECO:0007669"/>
    <property type="project" value="UniProtKB-UniPathway"/>
</dbReference>
<evidence type="ECO:0000313" key="1">
    <source>
        <dbReference type="EMBL" id="GFD29929.1"/>
    </source>
</evidence>
<organism evidence="1">
    <name type="scientific">Tanacetum cinerariifolium</name>
    <name type="common">Dalmatian daisy</name>
    <name type="synonym">Chrysanthemum cinerariifolium</name>
    <dbReference type="NCBI Taxonomy" id="118510"/>
    <lineage>
        <taxon>Eukaryota</taxon>
        <taxon>Viridiplantae</taxon>
        <taxon>Streptophyta</taxon>
        <taxon>Embryophyta</taxon>
        <taxon>Tracheophyta</taxon>
        <taxon>Spermatophyta</taxon>
        <taxon>Magnoliopsida</taxon>
        <taxon>eudicotyledons</taxon>
        <taxon>Gunneridae</taxon>
        <taxon>Pentapetalae</taxon>
        <taxon>asterids</taxon>
        <taxon>campanulids</taxon>
        <taxon>Asterales</taxon>
        <taxon>Asteraceae</taxon>
        <taxon>Asteroideae</taxon>
        <taxon>Anthemideae</taxon>
        <taxon>Anthemidinae</taxon>
        <taxon>Tanacetum</taxon>
    </lineage>
</organism>
<dbReference type="Gene3D" id="3.40.50.1360">
    <property type="match status" value="1"/>
</dbReference>
<accession>A0A699V850</accession>
<gene>
    <name evidence="1" type="ORF">Tci_901898</name>
</gene>
<proteinExistence type="predicted"/>
<comment type="caution">
    <text evidence="1">The sequence shown here is derived from an EMBL/GenBank/DDBJ whole genome shotgun (WGS) entry which is preliminary data.</text>
</comment>
<dbReference type="UniPathway" id="UPA00115"/>
<protein>
    <submittedName>
        <fullName evidence="1">Probable 6-phosphogluconolactonase 5, chloroplastic</fullName>
    </submittedName>
</protein>